<reference evidence="1" key="1">
    <citation type="submission" date="2023-12" db="EMBL/GenBank/DDBJ databases">
        <title>Genome assembly of Anisodus tanguticus.</title>
        <authorList>
            <person name="Wang Y.-J."/>
        </authorList>
    </citation>
    <scope>NUCLEOTIDE SEQUENCE</scope>
    <source>
        <strain evidence="1">KB-2021</strain>
        <tissue evidence="1">Leaf</tissue>
    </source>
</reference>
<organism evidence="1 2">
    <name type="scientific">Anisodus tanguticus</name>
    <dbReference type="NCBI Taxonomy" id="243964"/>
    <lineage>
        <taxon>Eukaryota</taxon>
        <taxon>Viridiplantae</taxon>
        <taxon>Streptophyta</taxon>
        <taxon>Embryophyta</taxon>
        <taxon>Tracheophyta</taxon>
        <taxon>Spermatophyta</taxon>
        <taxon>Magnoliopsida</taxon>
        <taxon>eudicotyledons</taxon>
        <taxon>Gunneridae</taxon>
        <taxon>Pentapetalae</taxon>
        <taxon>asterids</taxon>
        <taxon>lamiids</taxon>
        <taxon>Solanales</taxon>
        <taxon>Solanaceae</taxon>
        <taxon>Solanoideae</taxon>
        <taxon>Hyoscyameae</taxon>
        <taxon>Anisodus</taxon>
    </lineage>
</organism>
<comment type="caution">
    <text evidence="1">The sequence shown here is derived from an EMBL/GenBank/DDBJ whole genome shotgun (WGS) entry which is preliminary data.</text>
</comment>
<dbReference type="Proteomes" id="UP001291623">
    <property type="component" value="Unassembled WGS sequence"/>
</dbReference>
<keyword evidence="2" id="KW-1185">Reference proteome</keyword>
<sequence length="110" mass="12698">MKMKRGGVIISVYVESSSTKDSQHRSNPFKKITHPNQFTIRPNIARKRGYDRRAQLLAYANELRHGNYQQLSWKSHISSNRKHKIEVLLQGHLRCGNSEKTVIEGDKISP</sequence>
<proteinExistence type="predicted"/>
<accession>A0AAE1SFE6</accession>
<dbReference type="EMBL" id="JAVYJV010000006">
    <property type="protein sequence ID" value="KAK4368494.1"/>
    <property type="molecule type" value="Genomic_DNA"/>
</dbReference>
<dbReference type="AlphaFoldDB" id="A0AAE1SFE6"/>
<gene>
    <name evidence="1" type="ORF">RND71_012286</name>
</gene>
<evidence type="ECO:0000313" key="2">
    <source>
        <dbReference type="Proteomes" id="UP001291623"/>
    </source>
</evidence>
<name>A0AAE1SFE6_9SOLA</name>
<protein>
    <submittedName>
        <fullName evidence="1">Uncharacterized protein</fullName>
    </submittedName>
</protein>
<evidence type="ECO:0000313" key="1">
    <source>
        <dbReference type="EMBL" id="KAK4368494.1"/>
    </source>
</evidence>